<feature type="domain" description="NAD-dependent epimerase/dehydratase" evidence="1">
    <location>
        <begin position="5"/>
        <end position="184"/>
    </location>
</feature>
<comment type="caution">
    <text evidence="2">The sequence shown here is derived from an EMBL/GenBank/DDBJ whole genome shotgun (WGS) entry which is preliminary data.</text>
</comment>
<dbReference type="SUPFAM" id="SSF51735">
    <property type="entry name" value="NAD(P)-binding Rossmann-fold domains"/>
    <property type="match status" value="1"/>
</dbReference>
<keyword evidence="3" id="KW-1185">Reference proteome</keyword>
<proteinExistence type="predicted"/>
<dbReference type="InterPro" id="IPR001509">
    <property type="entry name" value="Epimerase_deHydtase"/>
</dbReference>
<dbReference type="InterPro" id="IPR051783">
    <property type="entry name" value="NAD(P)-dependent_oxidoreduct"/>
</dbReference>
<protein>
    <submittedName>
        <fullName evidence="2">NAD-dependent epimerase/dehydratase family protein</fullName>
    </submittedName>
</protein>
<evidence type="ECO:0000259" key="1">
    <source>
        <dbReference type="Pfam" id="PF01370"/>
    </source>
</evidence>
<dbReference type="Gene3D" id="3.40.50.720">
    <property type="entry name" value="NAD(P)-binding Rossmann-like Domain"/>
    <property type="match status" value="1"/>
</dbReference>
<dbReference type="EMBL" id="JAQOMS010000002">
    <property type="protein sequence ID" value="MDC2889919.1"/>
    <property type="molecule type" value="Genomic_DNA"/>
</dbReference>
<sequence length="197" mass="22160">MKRHALVTGGSGFLGINIILLLIEQDWRVSVLHRKSSDLTDLQELDVNLIVSDLVDKETLKIVFPEDVDVVFHVAGDTNMWQKNNDRQYQTNVVATDILSEVAILKGVGRFIHTSSISAFGFHDSVIDESTPSKALTSGVNYLKTKYLGEQLIKNKVEQGRLDAVILNPCAIIGKYDRHNWAQLFLMVNEGRLLRRT</sequence>
<dbReference type="RefSeq" id="WP_272181243.1">
    <property type="nucleotide sequence ID" value="NZ_JAQOMS010000002.1"/>
</dbReference>
<evidence type="ECO:0000313" key="3">
    <source>
        <dbReference type="Proteomes" id="UP001528411"/>
    </source>
</evidence>
<dbReference type="PANTHER" id="PTHR48079">
    <property type="entry name" value="PROTEIN YEEZ"/>
    <property type="match status" value="1"/>
</dbReference>
<reference evidence="2 3" key="1">
    <citation type="submission" date="2023-01" db="EMBL/GenBank/DDBJ databases">
        <title>Psychrosphaera sp. nov., isolated from marine algae.</title>
        <authorList>
            <person name="Bayburt H."/>
            <person name="Choi B.J."/>
            <person name="Kim J.M."/>
            <person name="Choi D.G."/>
            <person name="Jeon C.O."/>
        </authorList>
    </citation>
    <scope>NUCLEOTIDE SEQUENCE [LARGE SCALE GENOMIC DNA]</scope>
    <source>
        <strain evidence="2 3">G1-22</strain>
    </source>
</reference>
<accession>A0ABT5FEG5</accession>
<dbReference type="PANTHER" id="PTHR48079:SF6">
    <property type="entry name" value="NAD(P)-BINDING DOMAIN-CONTAINING PROTEIN-RELATED"/>
    <property type="match status" value="1"/>
</dbReference>
<dbReference type="InterPro" id="IPR036291">
    <property type="entry name" value="NAD(P)-bd_dom_sf"/>
</dbReference>
<dbReference type="Proteomes" id="UP001528411">
    <property type="component" value="Unassembled WGS sequence"/>
</dbReference>
<gene>
    <name evidence="2" type="ORF">PN838_15550</name>
</gene>
<evidence type="ECO:0000313" key="2">
    <source>
        <dbReference type="EMBL" id="MDC2889919.1"/>
    </source>
</evidence>
<name>A0ABT5FEG5_9GAMM</name>
<dbReference type="Pfam" id="PF01370">
    <property type="entry name" value="Epimerase"/>
    <property type="match status" value="1"/>
</dbReference>
<organism evidence="2 3">
    <name type="scientific">Psychrosphaera algicola</name>
    <dbReference type="NCBI Taxonomy" id="3023714"/>
    <lineage>
        <taxon>Bacteria</taxon>
        <taxon>Pseudomonadati</taxon>
        <taxon>Pseudomonadota</taxon>
        <taxon>Gammaproteobacteria</taxon>
        <taxon>Alteromonadales</taxon>
        <taxon>Pseudoalteromonadaceae</taxon>
        <taxon>Psychrosphaera</taxon>
    </lineage>
</organism>